<dbReference type="EMBL" id="BMAW01078547">
    <property type="protein sequence ID" value="GFU11492.1"/>
    <property type="molecule type" value="Genomic_DNA"/>
</dbReference>
<keyword evidence="2" id="KW-1185">Reference proteome</keyword>
<evidence type="ECO:0000313" key="2">
    <source>
        <dbReference type="Proteomes" id="UP000887013"/>
    </source>
</evidence>
<accession>A0A8X6UGB2</accession>
<gene>
    <name evidence="1" type="ORF">NPIL_7001</name>
</gene>
<reference evidence="1" key="1">
    <citation type="submission" date="2020-08" db="EMBL/GenBank/DDBJ databases">
        <title>Multicomponent nature underlies the extraordinary mechanical properties of spider dragline silk.</title>
        <authorList>
            <person name="Kono N."/>
            <person name="Nakamura H."/>
            <person name="Mori M."/>
            <person name="Yoshida Y."/>
            <person name="Ohtoshi R."/>
            <person name="Malay A.D."/>
            <person name="Moran D.A.P."/>
            <person name="Tomita M."/>
            <person name="Numata K."/>
            <person name="Arakawa K."/>
        </authorList>
    </citation>
    <scope>NUCLEOTIDE SEQUENCE</scope>
</reference>
<proteinExistence type="predicted"/>
<organism evidence="1 2">
    <name type="scientific">Nephila pilipes</name>
    <name type="common">Giant wood spider</name>
    <name type="synonym">Nephila maculata</name>
    <dbReference type="NCBI Taxonomy" id="299642"/>
    <lineage>
        <taxon>Eukaryota</taxon>
        <taxon>Metazoa</taxon>
        <taxon>Ecdysozoa</taxon>
        <taxon>Arthropoda</taxon>
        <taxon>Chelicerata</taxon>
        <taxon>Arachnida</taxon>
        <taxon>Araneae</taxon>
        <taxon>Araneomorphae</taxon>
        <taxon>Entelegynae</taxon>
        <taxon>Araneoidea</taxon>
        <taxon>Nephilidae</taxon>
        <taxon>Nephila</taxon>
    </lineage>
</organism>
<dbReference type="Proteomes" id="UP000887013">
    <property type="component" value="Unassembled WGS sequence"/>
</dbReference>
<name>A0A8X6UGB2_NEPPI</name>
<evidence type="ECO:0000313" key="1">
    <source>
        <dbReference type="EMBL" id="GFU11492.1"/>
    </source>
</evidence>
<comment type="caution">
    <text evidence="1">The sequence shown here is derived from an EMBL/GenBank/DDBJ whole genome shotgun (WGS) entry which is preliminary data.</text>
</comment>
<dbReference type="AlphaFoldDB" id="A0A8X6UGB2"/>
<sequence length="193" mass="22352">MARWWRCCQRFLLGEKWYAIPSHVLFAYRERLRGNTTSKQCLPVWQLRLRHFCRIEPYRQVQQENAARRCLCRPQKRRAGGQSKCNKARKAAALSTAVSGGNQRSQQRLWPYGFLQWQSRYACYCGQFAEAGGSAGRQAVQAGRQAMPCYCLYHMFVVKQRWLQPTAAASAPVSYVYVPRPWQQVQRALNGGK</sequence>
<protein>
    <submittedName>
        <fullName evidence="1">Uncharacterized protein</fullName>
    </submittedName>
</protein>